<accession>A0ABR6EN91</accession>
<organism evidence="2 3">
    <name type="scientific">Streptomyces durbertensis</name>
    <dbReference type="NCBI Taxonomy" id="2448886"/>
    <lineage>
        <taxon>Bacteria</taxon>
        <taxon>Bacillati</taxon>
        <taxon>Actinomycetota</taxon>
        <taxon>Actinomycetes</taxon>
        <taxon>Kitasatosporales</taxon>
        <taxon>Streptomycetaceae</taxon>
        <taxon>Streptomyces</taxon>
    </lineage>
</organism>
<gene>
    <name evidence="2" type="ORF">GL263_23755</name>
</gene>
<evidence type="ECO:0000313" key="2">
    <source>
        <dbReference type="EMBL" id="MBB1246542.1"/>
    </source>
</evidence>
<name>A0ABR6EN91_9ACTN</name>
<feature type="signal peptide" evidence="1">
    <location>
        <begin position="1"/>
        <end position="29"/>
    </location>
</feature>
<comment type="caution">
    <text evidence="2">The sequence shown here is derived from an EMBL/GenBank/DDBJ whole genome shotgun (WGS) entry which is preliminary data.</text>
</comment>
<feature type="chain" id="PRO_5046028701" evidence="1">
    <location>
        <begin position="30"/>
        <end position="343"/>
    </location>
</feature>
<protein>
    <submittedName>
        <fullName evidence="2">Uncharacterized protein</fullName>
    </submittedName>
</protein>
<reference evidence="3" key="1">
    <citation type="journal article" date="2020" name="Syst. Appl. Microbiol.">
        <title>Streptomyces alkaliterrae sp. nov., isolated from an alkaline soil, and emended descriptions of Streptomyces alkaliphilus, Streptomyces calidiresistens and Streptomyces durbertensis.</title>
        <authorList>
            <person name="Swiecimska M."/>
            <person name="Golinska P."/>
            <person name="Nouioui I."/>
            <person name="Wypij M."/>
            <person name="Rai M."/>
            <person name="Sangal V."/>
            <person name="Goodfellow M."/>
        </authorList>
    </citation>
    <scope>NUCLEOTIDE SEQUENCE [LARGE SCALE GENOMIC DNA]</scope>
    <source>
        <strain evidence="3">DSM 104538</strain>
    </source>
</reference>
<keyword evidence="3" id="KW-1185">Reference proteome</keyword>
<dbReference type="EMBL" id="WMLF01000524">
    <property type="protein sequence ID" value="MBB1246542.1"/>
    <property type="molecule type" value="Genomic_DNA"/>
</dbReference>
<evidence type="ECO:0000256" key="1">
    <source>
        <dbReference type="SAM" id="SignalP"/>
    </source>
</evidence>
<evidence type="ECO:0000313" key="3">
    <source>
        <dbReference type="Proteomes" id="UP000766698"/>
    </source>
</evidence>
<proteinExistence type="predicted"/>
<sequence>MRYSISLGVLSTVVAGALVAGLSGASAHAGAPRAGEAIERTGVLPETEVGQSFLEGNSLAEGVTVKPAASALADSKEHDADAVVANDGSRGLSLSVALPDAVGSLQPQEKGARDESPAEAYARTGFVTGQTRSPHVEAGVQSLADGFRLMTVIKSPEASGESRYRLSLPPGATLEQASPDYSPENPVPDGEIPMTGFVIVSAQDEVLGGIDAPWAVDASGKSLPTKYRVEGDDLIQTVDHAGAAYPVVADPKVSFGWWIYVRWNRGEVKKVRDKIAGGVAAGTAICNVIPNEKARAVCLALSGYTLLHLGTVFTKAAEKKCKVEVKWKYSPLYKTKTYACKKK</sequence>
<keyword evidence="1" id="KW-0732">Signal</keyword>
<dbReference type="RefSeq" id="WP_182857795.1">
    <property type="nucleotide sequence ID" value="NZ_WMLF01000524.1"/>
</dbReference>
<dbReference type="Proteomes" id="UP000766698">
    <property type="component" value="Unassembled WGS sequence"/>
</dbReference>